<feature type="domain" description="Homeobox" evidence="13">
    <location>
        <begin position="134"/>
        <end position="194"/>
    </location>
</feature>
<keyword evidence="4" id="KW-0805">Transcription regulation</keyword>
<evidence type="ECO:0000256" key="7">
    <source>
        <dbReference type="ARBA" id="ARBA00023163"/>
    </source>
</evidence>
<evidence type="ECO:0000256" key="1">
    <source>
        <dbReference type="ARBA" id="ARBA00003263"/>
    </source>
</evidence>
<dbReference type="Proteomes" id="UP000515150">
    <property type="component" value="Chromosome 16"/>
</dbReference>
<dbReference type="OrthoDB" id="6159439at2759"/>
<dbReference type="PANTHER" id="PTHR45664">
    <property type="entry name" value="PROTEIN ZERKNUELLT 1-RELATED"/>
    <property type="match status" value="1"/>
</dbReference>
<evidence type="ECO:0000313" key="15">
    <source>
        <dbReference type="RefSeq" id="XP_028986028.1"/>
    </source>
</evidence>
<dbReference type="CDD" id="cd00086">
    <property type="entry name" value="homeodomain"/>
    <property type="match status" value="1"/>
</dbReference>
<dbReference type="PRINTS" id="PR00024">
    <property type="entry name" value="HOMEOBOX"/>
</dbReference>
<evidence type="ECO:0000313" key="14">
    <source>
        <dbReference type="Proteomes" id="UP000515150"/>
    </source>
</evidence>
<dbReference type="AlphaFoldDB" id="A0A6P7KU76"/>
<feature type="region of interest" description="Disordered" evidence="12">
    <location>
        <begin position="52"/>
        <end position="133"/>
    </location>
</feature>
<evidence type="ECO:0000256" key="9">
    <source>
        <dbReference type="ARBA" id="ARBA00038135"/>
    </source>
</evidence>
<keyword evidence="6 10" id="KW-0371">Homeobox</keyword>
<dbReference type="InterPro" id="IPR001356">
    <property type="entry name" value="HD"/>
</dbReference>
<feature type="compositionally biased region" description="Low complexity" evidence="12">
    <location>
        <begin position="103"/>
        <end position="117"/>
    </location>
</feature>
<dbReference type="CTD" id="30325"/>
<proteinExistence type="inferred from homology"/>
<organism evidence="14 15">
    <name type="scientific">Betta splendens</name>
    <name type="common">Siamese fighting fish</name>
    <dbReference type="NCBI Taxonomy" id="158456"/>
    <lineage>
        <taxon>Eukaryota</taxon>
        <taxon>Metazoa</taxon>
        <taxon>Chordata</taxon>
        <taxon>Craniata</taxon>
        <taxon>Vertebrata</taxon>
        <taxon>Euteleostomi</taxon>
        <taxon>Actinopterygii</taxon>
        <taxon>Neopterygii</taxon>
        <taxon>Teleostei</taxon>
        <taxon>Neoteleostei</taxon>
        <taxon>Acanthomorphata</taxon>
        <taxon>Anabantaria</taxon>
        <taxon>Anabantiformes</taxon>
        <taxon>Anabantoidei</taxon>
        <taxon>Osphronemidae</taxon>
        <taxon>Betta</taxon>
    </lineage>
</organism>
<dbReference type="InParanoid" id="A0A6P7KU76"/>
<dbReference type="InterPro" id="IPR009057">
    <property type="entry name" value="Homeodomain-like_sf"/>
</dbReference>
<keyword evidence="5 10" id="KW-0238">DNA-binding</keyword>
<keyword evidence="14" id="KW-1185">Reference proteome</keyword>
<dbReference type="GeneID" id="114843545"/>
<dbReference type="GO" id="GO:0000981">
    <property type="term" value="F:DNA-binding transcription factor activity, RNA polymerase II-specific"/>
    <property type="evidence" value="ECO:0007669"/>
    <property type="project" value="InterPro"/>
</dbReference>
<dbReference type="Pfam" id="PF00046">
    <property type="entry name" value="Homeodomain"/>
    <property type="match status" value="1"/>
</dbReference>
<dbReference type="FunFam" id="1.10.10.60:FF:000145">
    <property type="entry name" value="homeobox protein Hox-A2"/>
    <property type="match status" value="1"/>
</dbReference>
<evidence type="ECO:0000256" key="12">
    <source>
        <dbReference type="SAM" id="MobiDB-lite"/>
    </source>
</evidence>
<comment type="subcellular location">
    <subcellularLocation>
        <location evidence="2 10 11">Nucleus</location>
    </subcellularLocation>
</comment>
<dbReference type="GO" id="GO:0000978">
    <property type="term" value="F:RNA polymerase II cis-regulatory region sequence-specific DNA binding"/>
    <property type="evidence" value="ECO:0007669"/>
    <property type="project" value="TreeGrafter"/>
</dbReference>
<gene>
    <name evidence="15" type="primary">hoxa2b</name>
</gene>
<dbReference type="SMART" id="SM00389">
    <property type="entry name" value="HOX"/>
    <property type="match status" value="1"/>
</dbReference>
<dbReference type="GO" id="GO:0005634">
    <property type="term" value="C:nucleus"/>
    <property type="evidence" value="ECO:0007669"/>
    <property type="project" value="UniProtKB-SubCell"/>
</dbReference>
<comment type="similarity">
    <text evidence="9">Belongs to the Antp homeobox family. Proboscipedia subfamily.</text>
</comment>
<evidence type="ECO:0000256" key="5">
    <source>
        <dbReference type="ARBA" id="ARBA00023125"/>
    </source>
</evidence>
<dbReference type="InterPro" id="IPR001827">
    <property type="entry name" value="Homeobox_Antennapedia_CS"/>
</dbReference>
<dbReference type="Gene3D" id="1.10.10.60">
    <property type="entry name" value="Homeodomain-like"/>
    <property type="match status" value="1"/>
</dbReference>
<dbReference type="PROSITE" id="PS50071">
    <property type="entry name" value="HOMEOBOX_2"/>
    <property type="match status" value="1"/>
</dbReference>
<dbReference type="KEGG" id="bspl:114843545"/>
<protein>
    <submittedName>
        <fullName evidence="15">Homeobox protein Hox-A2b isoform X1</fullName>
    </submittedName>
</protein>
<dbReference type="PANTHER" id="PTHR45664:SF3">
    <property type="entry name" value="HOMEOBOX PROTEIN HOX-A2"/>
    <property type="match status" value="1"/>
</dbReference>
<keyword evidence="8 10" id="KW-0539">Nucleus</keyword>
<evidence type="ECO:0000256" key="6">
    <source>
        <dbReference type="ARBA" id="ARBA00023155"/>
    </source>
</evidence>
<feature type="compositionally biased region" description="Basic residues" evidence="12">
    <location>
        <begin position="63"/>
        <end position="72"/>
    </location>
</feature>
<evidence type="ECO:0000256" key="10">
    <source>
        <dbReference type="PROSITE-ProRule" id="PRU00108"/>
    </source>
</evidence>
<feature type="DNA-binding region" description="Homeobox" evidence="10">
    <location>
        <begin position="136"/>
        <end position="195"/>
    </location>
</feature>
<evidence type="ECO:0000256" key="8">
    <source>
        <dbReference type="ARBA" id="ARBA00023242"/>
    </source>
</evidence>
<evidence type="ECO:0000256" key="2">
    <source>
        <dbReference type="ARBA" id="ARBA00004123"/>
    </source>
</evidence>
<reference evidence="15" key="1">
    <citation type="submission" date="2025-08" db="UniProtKB">
        <authorList>
            <consortium name="RefSeq"/>
        </authorList>
    </citation>
    <scope>IDENTIFICATION</scope>
</reference>
<accession>A0A6P7KU76</accession>
<dbReference type="PROSITE" id="PS00027">
    <property type="entry name" value="HOMEOBOX_1"/>
    <property type="match status" value="1"/>
</dbReference>
<sequence length="350" mass="38329">MNYEFGRESGFINSQPSLAECLTSLCNPGDAFQSSSIKSSALSQATLIPPPFAQTVPGLHPGVHPRHGRSKQALKGCSPPRTASPPTEYPWMKEKKSVRRSRAAAASSASATPADSSPLYFSPQGSPEIAEGGGAARRLRTAYTNTQLLELEKEFHFNKYLCRPRRVEIAALLDLTEKQVKVWFQNRRMKHKRQTHCKENRDSEGKYACVDDGPEDEFERAEDGGGAVATLLDSERYFPQNTPTPQLCQNGHNGENQSPALTHLGSNEKNLKHFPNPAPTVPICVSTIGPDNDHSPSLDASLQDFHVFSSSSSFSPGLSESTQSPLPLPSEPFDLFSETLTTIDLQNLSY</sequence>
<dbReference type="PROSITE" id="PS00032">
    <property type="entry name" value="ANTENNAPEDIA"/>
    <property type="match status" value="1"/>
</dbReference>
<evidence type="ECO:0000256" key="11">
    <source>
        <dbReference type="RuleBase" id="RU000682"/>
    </source>
</evidence>
<dbReference type="RefSeq" id="XP_028986028.1">
    <property type="nucleotide sequence ID" value="XM_029130195.3"/>
</dbReference>
<evidence type="ECO:0000256" key="3">
    <source>
        <dbReference type="ARBA" id="ARBA00022473"/>
    </source>
</evidence>
<keyword evidence="7" id="KW-0804">Transcription</keyword>
<dbReference type="SUPFAM" id="SSF46689">
    <property type="entry name" value="Homeodomain-like"/>
    <property type="match status" value="1"/>
</dbReference>
<evidence type="ECO:0000256" key="4">
    <source>
        <dbReference type="ARBA" id="ARBA00023015"/>
    </source>
</evidence>
<dbReference type="InterPro" id="IPR017970">
    <property type="entry name" value="Homeobox_CS"/>
</dbReference>
<name>A0A6P7KU76_BETSP</name>
<keyword evidence="3" id="KW-0217">Developmental protein</keyword>
<dbReference type="InterPro" id="IPR020479">
    <property type="entry name" value="HD_metazoa"/>
</dbReference>
<comment type="function">
    <text evidence="1">Sequence-specific transcription factor which is part of a developmental regulatory system that provides cells with specific positional identities on the anterior-posterior axis.</text>
</comment>
<evidence type="ECO:0000259" key="13">
    <source>
        <dbReference type="PROSITE" id="PS50071"/>
    </source>
</evidence>